<accession>A0A2I1PCX5</accession>
<organism evidence="1 2">
    <name type="scientific">Kytococcus schroeteri</name>
    <dbReference type="NCBI Taxonomy" id="138300"/>
    <lineage>
        <taxon>Bacteria</taxon>
        <taxon>Bacillati</taxon>
        <taxon>Actinomycetota</taxon>
        <taxon>Actinomycetes</taxon>
        <taxon>Micrococcales</taxon>
        <taxon>Kytococcaceae</taxon>
        <taxon>Kytococcus</taxon>
    </lineage>
</organism>
<evidence type="ECO:0000313" key="2">
    <source>
        <dbReference type="Proteomes" id="UP000234206"/>
    </source>
</evidence>
<name>A0A2I1PCX5_9MICO</name>
<dbReference type="GO" id="GO:0016740">
    <property type="term" value="F:transferase activity"/>
    <property type="evidence" value="ECO:0007669"/>
    <property type="project" value="UniProtKB-KW"/>
</dbReference>
<evidence type="ECO:0000313" key="1">
    <source>
        <dbReference type="EMBL" id="PKZ42454.1"/>
    </source>
</evidence>
<dbReference type="EMBL" id="PKIZ01000003">
    <property type="protein sequence ID" value="PKZ42454.1"/>
    <property type="molecule type" value="Genomic_DNA"/>
</dbReference>
<dbReference type="Gene3D" id="3.40.50.2000">
    <property type="entry name" value="Glycogen Phosphorylase B"/>
    <property type="match status" value="2"/>
</dbReference>
<gene>
    <name evidence="1" type="ORF">CYJ76_02555</name>
</gene>
<keyword evidence="2" id="KW-1185">Reference proteome</keyword>
<dbReference type="CDD" id="cd03801">
    <property type="entry name" value="GT4_PimA-like"/>
    <property type="match status" value="1"/>
</dbReference>
<dbReference type="Pfam" id="PF13692">
    <property type="entry name" value="Glyco_trans_1_4"/>
    <property type="match status" value="1"/>
</dbReference>
<keyword evidence="1" id="KW-0808">Transferase</keyword>
<dbReference type="PANTHER" id="PTHR12526">
    <property type="entry name" value="GLYCOSYLTRANSFERASE"/>
    <property type="match status" value="1"/>
</dbReference>
<sequence length="368" mass="39003">MRVLVVTTVHHPGDARIRERQVAAMLDAGWRVTYAASFTAHGLPVPDGSGGLDGIDLPRAQGRRRLRALLAAAHVVRTEGSLHDVVLLHDPELLLTVPFSGVADRVVWDVHEDPAAALPTRSYLPGPTGTWAAAAVRTVERLAERRLTLLLAEHAYAGRFTGNHTVVPNTVPCPAEEPPAPGTDRVVYLGNVTRLRGSDELVALGRALHEATGGTCTLHVIGPATGECAADLAAAHERGHLVHHGFVPNAEAARLLDGALAGVSLLGDLPNFRHSMPTKVLEYMAHGLPVVTTPLPLAVTEVEAADCGVVVPFGPQGVEEALASLLAWREDAAVRTAMGARGRARAVTHHSWQATAPVFLDALRRAAR</sequence>
<proteinExistence type="predicted"/>
<comment type="caution">
    <text evidence="1">The sequence shown here is derived from an EMBL/GenBank/DDBJ whole genome shotgun (WGS) entry which is preliminary data.</text>
</comment>
<dbReference type="RefSeq" id="WP_101849164.1">
    <property type="nucleotide sequence ID" value="NZ_JBHLVH010000002.1"/>
</dbReference>
<dbReference type="AlphaFoldDB" id="A0A2I1PCX5"/>
<dbReference type="SUPFAM" id="SSF53756">
    <property type="entry name" value="UDP-Glycosyltransferase/glycogen phosphorylase"/>
    <property type="match status" value="1"/>
</dbReference>
<reference evidence="1 2" key="1">
    <citation type="submission" date="2017-12" db="EMBL/GenBank/DDBJ databases">
        <title>Phylogenetic diversity of female urinary microbiome.</title>
        <authorList>
            <person name="Thomas-White K."/>
            <person name="Wolfe A.J."/>
        </authorList>
    </citation>
    <scope>NUCLEOTIDE SEQUENCE [LARGE SCALE GENOMIC DNA]</scope>
    <source>
        <strain evidence="1 2">UMB1298</strain>
    </source>
</reference>
<dbReference type="Proteomes" id="UP000234206">
    <property type="component" value="Unassembled WGS sequence"/>
</dbReference>
<dbReference type="OrthoDB" id="9815351at2"/>
<protein>
    <submittedName>
        <fullName evidence="1">Glycosyl transferase</fullName>
    </submittedName>
</protein>